<reference evidence="6" key="1">
    <citation type="submission" date="2020-10" db="EMBL/GenBank/DDBJ databases">
        <authorList>
            <person name="Castelo-Branco R."/>
            <person name="Eusebio N."/>
            <person name="Adriana R."/>
            <person name="Vieira A."/>
            <person name="Brugerolle De Fraissinette N."/>
            <person name="Rezende De Castro R."/>
            <person name="Schneider M.P."/>
            <person name="Vasconcelos V."/>
            <person name="Leao P.N."/>
        </authorList>
    </citation>
    <scope>NUCLEOTIDE SEQUENCE</scope>
    <source>
        <strain evidence="6">LEGE 07310</strain>
    </source>
</reference>
<comment type="caution">
    <text evidence="6">The sequence shown here is derived from an EMBL/GenBank/DDBJ whole genome shotgun (WGS) entry which is preliminary data.</text>
</comment>
<evidence type="ECO:0000259" key="5">
    <source>
        <dbReference type="PROSITE" id="PS50893"/>
    </source>
</evidence>
<dbReference type="SUPFAM" id="SSF52540">
    <property type="entry name" value="P-loop containing nucleoside triphosphate hydrolases"/>
    <property type="match status" value="1"/>
</dbReference>
<accession>A0A8J7DMG9</accession>
<keyword evidence="4 6" id="KW-0067">ATP-binding</keyword>
<gene>
    <name evidence="6" type="ORF">IQ241_04900</name>
</gene>
<name>A0A8J7DMG9_9CYAN</name>
<dbReference type="Gene3D" id="3.40.50.300">
    <property type="entry name" value="P-loop containing nucleotide triphosphate hydrolases"/>
    <property type="match status" value="1"/>
</dbReference>
<dbReference type="PANTHER" id="PTHR43335:SF3">
    <property type="entry name" value="ABC TRANSPORTER"/>
    <property type="match status" value="1"/>
</dbReference>
<dbReference type="PANTHER" id="PTHR43335">
    <property type="entry name" value="ABC TRANSPORTER, ATP-BINDING PROTEIN"/>
    <property type="match status" value="1"/>
</dbReference>
<keyword evidence="7" id="KW-1185">Reference proteome</keyword>
<evidence type="ECO:0000313" key="6">
    <source>
        <dbReference type="EMBL" id="MBE9076640.1"/>
    </source>
</evidence>
<keyword evidence="3" id="KW-0547">Nucleotide-binding</keyword>
<dbReference type="CDD" id="cd03230">
    <property type="entry name" value="ABC_DR_subfamily_A"/>
    <property type="match status" value="1"/>
</dbReference>
<dbReference type="SMART" id="SM00382">
    <property type="entry name" value="AAA"/>
    <property type="match status" value="1"/>
</dbReference>
<evidence type="ECO:0000256" key="2">
    <source>
        <dbReference type="ARBA" id="ARBA00022448"/>
    </source>
</evidence>
<dbReference type="GO" id="GO:0005524">
    <property type="term" value="F:ATP binding"/>
    <property type="evidence" value="ECO:0007669"/>
    <property type="project" value="UniProtKB-KW"/>
</dbReference>
<comment type="similarity">
    <text evidence="1">Belongs to the ABC transporter superfamily.</text>
</comment>
<dbReference type="Proteomes" id="UP000636505">
    <property type="component" value="Unassembled WGS sequence"/>
</dbReference>
<dbReference type="Pfam" id="PF00005">
    <property type="entry name" value="ABC_tran"/>
    <property type="match status" value="1"/>
</dbReference>
<keyword evidence="2" id="KW-0813">Transport</keyword>
<dbReference type="RefSeq" id="WP_193905307.1">
    <property type="nucleotide sequence ID" value="NZ_JADEXG010000007.1"/>
</dbReference>
<sequence length="332" mass="36958">MTSQDWQPAAMPSALPGVGNPALSVRNITKRFQRKTVVNDIDLDLFPGEVYGLIGPNGAGKTTLMSMMVGAEMPTLGEIWIEGQLFRQDQNSPQLQRCIGFLPDDYPLYDDLTVWQYLEYFARLYGISPGLRHRRIYDILELVQLSSKHHSRTTELSRGMKQRLGLARAIIHQPSVLVLDEPVSGLDPVARMEFRDIIKALQQSGMTILISSHVLSDLADFCSTIGIMELGYLVESAPLNELYNRLSRRQIFIATLGEGPALAQALDAHACVVSQTRVSDREICVEFAGDEAAAGELLRSLIAAGIPLCQFNHTREDLETIFLKHLDHKQVS</sequence>
<dbReference type="InterPro" id="IPR027417">
    <property type="entry name" value="P-loop_NTPase"/>
</dbReference>
<organism evidence="6 7">
    <name type="scientific">Vasconcelosia minhoensis LEGE 07310</name>
    <dbReference type="NCBI Taxonomy" id="915328"/>
    <lineage>
        <taxon>Bacteria</taxon>
        <taxon>Bacillati</taxon>
        <taxon>Cyanobacteriota</taxon>
        <taxon>Cyanophyceae</taxon>
        <taxon>Nodosilineales</taxon>
        <taxon>Cymatolegaceae</taxon>
        <taxon>Vasconcelosia</taxon>
        <taxon>Vasconcelosia minhoensis</taxon>
    </lineage>
</organism>
<dbReference type="InterPro" id="IPR003439">
    <property type="entry name" value="ABC_transporter-like_ATP-bd"/>
</dbReference>
<evidence type="ECO:0000256" key="3">
    <source>
        <dbReference type="ARBA" id="ARBA00022741"/>
    </source>
</evidence>
<proteinExistence type="inferred from homology"/>
<dbReference type="AlphaFoldDB" id="A0A8J7DMG9"/>
<protein>
    <submittedName>
        <fullName evidence="6">ABC transporter ATP-binding protein</fullName>
    </submittedName>
</protein>
<evidence type="ECO:0000256" key="1">
    <source>
        <dbReference type="ARBA" id="ARBA00005417"/>
    </source>
</evidence>
<evidence type="ECO:0000256" key="4">
    <source>
        <dbReference type="ARBA" id="ARBA00022840"/>
    </source>
</evidence>
<evidence type="ECO:0000313" key="7">
    <source>
        <dbReference type="Proteomes" id="UP000636505"/>
    </source>
</evidence>
<feature type="domain" description="ABC transporter" evidence="5">
    <location>
        <begin position="23"/>
        <end position="255"/>
    </location>
</feature>
<dbReference type="InterPro" id="IPR003593">
    <property type="entry name" value="AAA+_ATPase"/>
</dbReference>
<dbReference type="EMBL" id="JADEXG010000007">
    <property type="protein sequence ID" value="MBE9076640.1"/>
    <property type="molecule type" value="Genomic_DNA"/>
</dbReference>
<dbReference type="GO" id="GO:0016887">
    <property type="term" value="F:ATP hydrolysis activity"/>
    <property type="evidence" value="ECO:0007669"/>
    <property type="project" value="InterPro"/>
</dbReference>
<dbReference type="PROSITE" id="PS50893">
    <property type="entry name" value="ABC_TRANSPORTER_2"/>
    <property type="match status" value="1"/>
</dbReference>